<keyword evidence="1" id="KW-0472">Membrane</keyword>
<comment type="caution">
    <text evidence="2">The sequence shown here is derived from an EMBL/GenBank/DDBJ whole genome shotgun (WGS) entry which is preliminary data.</text>
</comment>
<evidence type="ECO:0000313" key="3">
    <source>
        <dbReference type="Proteomes" id="UP000294684"/>
    </source>
</evidence>
<gene>
    <name evidence="2" type="ORF">CLV96_1609</name>
</gene>
<dbReference type="Proteomes" id="UP000294684">
    <property type="component" value="Unassembled WGS sequence"/>
</dbReference>
<proteinExistence type="predicted"/>
<organism evidence="2 3">
    <name type="scientific">Leptospira meyeri</name>
    <dbReference type="NCBI Taxonomy" id="29508"/>
    <lineage>
        <taxon>Bacteria</taxon>
        <taxon>Pseudomonadati</taxon>
        <taxon>Spirochaetota</taxon>
        <taxon>Spirochaetia</taxon>
        <taxon>Leptospirales</taxon>
        <taxon>Leptospiraceae</taxon>
        <taxon>Leptospira</taxon>
    </lineage>
</organism>
<reference evidence="2 3" key="1">
    <citation type="submission" date="2019-03" db="EMBL/GenBank/DDBJ databases">
        <title>Genomic Encyclopedia of Archaeal and Bacterial Type Strains, Phase II (KMG-II): from individual species to whole genera.</title>
        <authorList>
            <person name="Goeker M."/>
        </authorList>
    </citation>
    <scope>NUCLEOTIDE SEQUENCE [LARGE SCALE GENOMIC DNA]</scope>
    <source>
        <strain evidence="2 3">DSM 21537</strain>
    </source>
</reference>
<keyword evidence="1" id="KW-0812">Transmembrane</keyword>
<dbReference type="EMBL" id="SORO01000001">
    <property type="protein sequence ID" value="TDY72610.1"/>
    <property type="molecule type" value="Genomic_DNA"/>
</dbReference>
<dbReference type="STRING" id="1193051.LEP1GSC017_2339"/>
<evidence type="ECO:0000313" key="2">
    <source>
        <dbReference type="EMBL" id="TDY72610.1"/>
    </source>
</evidence>
<evidence type="ECO:0000256" key="1">
    <source>
        <dbReference type="SAM" id="Phobius"/>
    </source>
</evidence>
<dbReference type="OrthoDB" id="344638at2"/>
<name>A0A4R8MT97_LEPME</name>
<dbReference type="GeneID" id="79826927"/>
<accession>A0A4R8MT97</accession>
<dbReference type="AlphaFoldDB" id="A0A4R8MT97"/>
<protein>
    <submittedName>
        <fullName evidence="2">Uncharacterized protein</fullName>
    </submittedName>
</protein>
<sequence length="157" mass="18481">MKFLSYLSLCFVRFPVIVFLFFIYPLFSNFLVTPEQNLRLELVGSSRDQIRFCKQKPIQVFGRNPITPSGTCQFLPEAEVSLDHFFTEELADTEETQWAFYDGSGKQLFPTVTWEGQETLNFISVVRSKRGQFGMQLQRKRDGAYFFYRTKIQNWVI</sequence>
<keyword evidence="1" id="KW-1133">Transmembrane helix</keyword>
<dbReference type="RefSeq" id="WP_004787499.1">
    <property type="nucleotide sequence ID" value="NZ_SORO01000001.1"/>
</dbReference>
<keyword evidence="3" id="KW-1185">Reference proteome</keyword>
<feature type="transmembrane region" description="Helical" evidence="1">
    <location>
        <begin position="6"/>
        <end position="27"/>
    </location>
</feature>